<feature type="compositionally biased region" description="Polar residues" evidence="1">
    <location>
        <begin position="1"/>
        <end position="29"/>
    </location>
</feature>
<dbReference type="AlphaFoldDB" id="A0AA38N4F5"/>
<proteinExistence type="predicted"/>
<sequence>MSTETLKSLLNPQTSVQSTPNQATESSANIEERLWMNDSQRRGTSSISIGKRAANNEAVGGTNKRTKKLTENARGGQIKSSSRSKPELEGLEEDPMFAESSEGDDKFVPPEDNEDNEAEDETEAFQISAKELALERVKVIERKAKVKSRNPGNGSLDLLACQVLALEENDNDCILPPASGTVSIPEDDAMSDMSSVVDMSMLPSSEGEDVDKPLMKASQRGKAARDAKYQAEHPAMASYTNEGRKEKTRVRGSHAASMEDLNIGWHDSTHLVYPNQQRTISISLQQQAIKDVLHEGILLAIGLAIFQNGFAPSDKQLTGSRNSILSAAQSLKHVQIANRIEYDAQYARHLTNYVTGRVGNMRGKLEEVAQELVPSLYGIHQVPVTNDQHKKFVGDLLDRLNYIFPRTTKFSGLSQRGDGGGMAERKLRRKRTDTDPNDKVIFMISTENNQDDAKEIPQAMLGLVSIAIYATLEEWKDGGHQCKNEDFASADFNDQYEPHMKFIRAKILKLDGSGKGKYHSLMARLYRKANFSTSVVDENANDSKLLDLDFDGIED</sequence>
<feature type="region of interest" description="Disordered" evidence="1">
    <location>
        <begin position="413"/>
        <end position="433"/>
    </location>
</feature>
<keyword evidence="4" id="KW-1185">Reference proteome</keyword>
<reference evidence="3" key="1">
    <citation type="submission" date="2022-08" db="EMBL/GenBank/DDBJ databases">
        <authorList>
            <consortium name="DOE Joint Genome Institute"/>
            <person name="Min B."/>
            <person name="Sierra-Patev S."/>
            <person name="Naranjo-Ortiz M."/>
            <person name="Looney B."/>
            <person name="Konkel Z."/>
            <person name="Slot J.C."/>
            <person name="Sakamoto Y."/>
            <person name="Steenwyk J.L."/>
            <person name="Rokas A."/>
            <person name="Carro J."/>
            <person name="Camarero S."/>
            <person name="Ferreira P."/>
            <person name="Molpeceres G."/>
            <person name="Ruiz-duenas F.J."/>
            <person name="Serrano A."/>
            <person name="Henrissat B."/>
            <person name="Drula E."/>
            <person name="Hughes K.W."/>
            <person name="Mata J.L."/>
            <person name="Ishikawa N.K."/>
            <person name="Vargas-Isla R."/>
            <person name="Ushijima S."/>
            <person name="Smith C.A."/>
            <person name="Ahrendt S."/>
            <person name="Andreopoulos W."/>
            <person name="He G."/>
            <person name="LaButti K."/>
            <person name="Lipzen A."/>
            <person name="Ng V."/>
            <person name="Riley R."/>
            <person name="Sandor L."/>
            <person name="Barry K."/>
            <person name="Martinez A.T."/>
            <person name="Xiao Y."/>
            <person name="Gibbons J.G."/>
            <person name="Terashima K."/>
            <person name="Hibbett D.S."/>
            <person name="Grigoriev I.V."/>
        </authorList>
    </citation>
    <scope>NUCLEOTIDE SEQUENCE</scope>
    <source>
        <strain evidence="3">ET3784</strain>
    </source>
</reference>
<feature type="domain" description="DUF6532" evidence="2">
    <location>
        <begin position="303"/>
        <end position="504"/>
    </location>
</feature>
<comment type="caution">
    <text evidence="3">The sequence shown here is derived from an EMBL/GenBank/DDBJ whole genome shotgun (WGS) entry which is preliminary data.</text>
</comment>
<name>A0AA38N4F5_9AGAR</name>
<dbReference type="Proteomes" id="UP001176059">
    <property type="component" value="Unassembled WGS sequence"/>
</dbReference>
<gene>
    <name evidence="3" type="ORF">DFJ43DRAFT_1149943</name>
</gene>
<reference evidence="3" key="2">
    <citation type="journal article" date="2023" name="Proc. Natl. Acad. Sci. U.S.A.">
        <title>A global phylogenomic analysis of the shiitake genus Lentinula.</title>
        <authorList>
            <person name="Sierra-Patev S."/>
            <person name="Min B."/>
            <person name="Naranjo-Ortiz M."/>
            <person name="Looney B."/>
            <person name="Konkel Z."/>
            <person name="Slot J.C."/>
            <person name="Sakamoto Y."/>
            <person name="Steenwyk J.L."/>
            <person name="Rokas A."/>
            <person name="Carro J."/>
            <person name="Camarero S."/>
            <person name="Ferreira P."/>
            <person name="Molpeceres G."/>
            <person name="Ruiz-Duenas F.J."/>
            <person name="Serrano A."/>
            <person name="Henrissat B."/>
            <person name="Drula E."/>
            <person name="Hughes K.W."/>
            <person name="Mata J.L."/>
            <person name="Ishikawa N.K."/>
            <person name="Vargas-Isla R."/>
            <person name="Ushijima S."/>
            <person name="Smith C.A."/>
            <person name="Donoghue J."/>
            <person name="Ahrendt S."/>
            <person name="Andreopoulos W."/>
            <person name="He G."/>
            <person name="LaButti K."/>
            <person name="Lipzen A."/>
            <person name="Ng V."/>
            <person name="Riley R."/>
            <person name="Sandor L."/>
            <person name="Barry K."/>
            <person name="Martinez A.T."/>
            <person name="Xiao Y."/>
            <person name="Gibbons J.G."/>
            <person name="Terashima K."/>
            <person name="Grigoriev I.V."/>
            <person name="Hibbett D."/>
        </authorList>
    </citation>
    <scope>NUCLEOTIDE SEQUENCE</scope>
    <source>
        <strain evidence="3">ET3784</strain>
    </source>
</reference>
<evidence type="ECO:0000259" key="2">
    <source>
        <dbReference type="Pfam" id="PF20149"/>
    </source>
</evidence>
<evidence type="ECO:0000256" key="1">
    <source>
        <dbReference type="SAM" id="MobiDB-lite"/>
    </source>
</evidence>
<dbReference type="EMBL" id="JANVFO010000004">
    <property type="protein sequence ID" value="KAJ3736831.1"/>
    <property type="molecule type" value="Genomic_DNA"/>
</dbReference>
<dbReference type="Pfam" id="PF20149">
    <property type="entry name" value="DUF6532"/>
    <property type="match status" value="1"/>
</dbReference>
<accession>A0AA38N4F5</accession>
<feature type="compositionally biased region" description="Basic and acidic residues" evidence="1">
    <location>
        <begin position="30"/>
        <end position="41"/>
    </location>
</feature>
<feature type="compositionally biased region" description="Acidic residues" evidence="1">
    <location>
        <begin position="111"/>
        <end position="120"/>
    </location>
</feature>
<protein>
    <recommendedName>
        <fullName evidence="2">DUF6532 domain-containing protein</fullName>
    </recommendedName>
</protein>
<organism evidence="3 4">
    <name type="scientific">Lentinula guzmanii</name>
    <dbReference type="NCBI Taxonomy" id="2804957"/>
    <lineage>
        <taxon>Eukaryota</taxon>
        <taxon>Fungi</taxon>
        <taxon>Dikarya</taxon>
        <taxon>Basidiomycota</taxon>
        <taxon>Agaricomycotina</taxon>
        <taxon>Agaricomycetes</taxon>
        <taxon>Agaricomycetidae</taxon>
        <taxon>Agaricales</taxon>
        <taxon>Marasmiineae</taxon>
        <taxon>Omphalotaceae</taxon>
        <taxon>Lentinula</taxon>
    </lineage>
</organism>
<evidence type="ECO:0000313" key="3">
    <source>
        <dbReference type="EMBL" id="KAJ3736831.1"/>
    </source>
</evidence>
<evidence type="ECO:0000313" key="4">
    <source>
        <dbReference type="Proteomes" id="UP001176059"/>
    </source>
</evidence>
<dbReference type="InterPro" id="IPR045341">
    <property type="entry name" value="DUF6532"/>
</dbReference>
<feature type="region of interest" description="Disordered" evidence="1">
    <location>
        <begin position="1"/>
        <end position="120"/>
    </location>
</feature>